<gene>
    <name evidence="1" type="ORF">FB473_001228</name>
</gene>
<evidence type="ECO:0000313" key="1">
    <source>
        <dbReference type="EMBL" id="NIH56583.1"/>
    </source>
</evidence>
<evidence type="ECO:0000313" key="2">
    <source>
        <dbReference type="Proteomes" id="UP000749311"/>
    </source>
</evidence>
<keyword evidence="2" id="KW-1185">Reference proteome</keyword>
<accession>A0ABX0SDV5</accession>
<reference evidence="1 2" key="1">
    <citation type="submission" date="2020-02" db="EMBL/GenBank/DDBJ databases">
        <title>Sequencing the genomes of 1000 actinobacteria strains.</title>
        <authorList>
            <person name="Klenk H.-P."/>
        </authorList>
    </citation>
    <scope>NUCLEOTIDE SEQUENCE [LARGE SCALE GENOMIC DNA]</scope>
    <source>
        <strain evidence="1 2">DSM 19609</strain>
    </source>
</reference>
<name>A0ABX0SDV5_9ACTN</name>
<sequence length="348" mass="37754">MDDNDAAYEAWDASIRQDYPSAFRKIRVQHNGALEAPDSDLVLVTASVTFSGEPIVVWASAPDRAAMFGRHGPDANPARLNPNAASTFGGSWASIRTDRDVRLVVTVAGSTTELRGLMPAYAHAQRYQDGRILLVGSRAGQPVGGSDQNALVFSSQGELLERAPVSDGVEHAYLDGEDRLWVGYSDEGVYGASSVGIVRFDQHLALDWTFPVTTLSDPNAPPFIDDCYTLNVADHAVWSSYYGDWPIVRIVADCAELVGWGNHAAYQILVDEPRVALVGYYGAPDLVRVGELPTQDWNPAMRGVLVDPSGDPLPGAGWRHARGSDLHLFIGTEWFSVSLDSIRTQIGD</sequence>
<organism evidence="1 2">
    <name type="scientific">Brooklawnia cerclae</name>
    <dbReference type="NCBI Taxonomy" id="349934"/>
    <lineage>
        <taxon>Bacteria</taxon>
        <taxon>Bacillati</taxon>
        <taxon>Actinomycetota</taxon>
        <taxon>Actinomycetes</taxon>
        <taxon>Propionibacteriales</taxon>
        <taxon>Propionibacteriaceae</taxon>
        <taxon>Brooklawnia</taxon>
    </lineage>
</organism>
<dbReference type="Proteomes" id="UP000749311">
    <property type="component" value="Unassembled WGS sequence"/>
</dbReference>
<dbReference type="EMBL" id="JAAMOZ010000001">
    <property type="protein sequence ID" value="NIH56583.1"/>
    <property type="molecule type" value="Genomic_DNA"/>
</dbReference>
<dbReference type="RefSeq" id="WP_167165635.1">
    <property type="nucleotide sequence ID" value="NZ_BAAAOO010000015.1"/>
</dbReference>
<proteinExistence type="predicted"/>
<comment type="caution">
    <text evidence="1">The sequence shown here is derived from an EMBL/GenBank/DDBJ whole genome shotgun (WGS) entry which is preliminary data.</text>
</comment>
<protein>
    <submittedName>
        <fullName evidence="1">Uncharacterized protein</fullName>
    </submittedName>
</protein>